<keyword evidence="4" id="KW-1185">Reference proteome</keyword>
<dbReference type="RefSeq" id="WP_150966570.1">
    <property type="nucleotide sequence ID" value="NZ_VZZJ01000036.1"/>
</dbReference>
<comment type="caution">
    <text evidence="3">The sequence shown here is derived from an EMBL/GenBank/DDBJ whole genome shotgun (WGS) entry which is preliminary data.</text>
</comment>
<dbReference type="InterPro" id="IPR007759">
    <property type="entry name" value="Asxl_HARE-HTH"/>
</dbReference>
<keyword evidence="1" id="KW-0804">Transcription</keyword>
<dbReference type="AlphaFoldDB" id="A0A6N6MJA9"/>
<organism evidence="3 4">
    <name type="scientific">Methylobacterium planeticum</name>
    <dbReference type="NCBI Taxonomy" id="2615211"/>
    <lineage>
        <taxon>Bacteria</taxon>
        <taxon>Pseudomonadati</taxon>
        <taxon>Pseudomonadota</taxon>
        <taxon>Alphaproteobacteria</taxon>
        <taxon>Hyphomicrobiales</taxon>
        <taxon>Methylobacteriaceae</taxon>
        <taxon>Methylobacterium</taxon>
    </lineage>
</organism>
<dbReference type="Pfam" id="PF05066">
    <property type="entry name" value="HARE-HTH"/>
    <property type="match status" value="1"/>
</dbReference>
<reference evidence="3 4" key="1">
    <citation type="submission" date="2019-09" db="EMBL/GenBank/DDBJ databases">
        <title>YIM 132548 draft genome.</title>
        <authorList>
            <person name="Jiang L."/>
        </authorList>
    </citation>
    <scope>NUCLEOTIDE SEQUENCE [LARGE SCALE GENOMIC DNA]</scope>
    <source>
        <strain evidence="3 4">YIM 132548</strain>
    </source>
</reference>
<dbReference type="GO" id="GO:0006355">
    <property type="term" value="P:regulation of DNA-templated transcription"/>
    <property type="evidence" value="ECO:0007669"/>
    <property type="project" value="InterPro"/>
</dbReference>
<evidence type="ECO:0000259" key="2">
    <source>
        <dbReference type="PROSITE" id="PS51913"/>
    </source>
</evidence>
<dbReference type="Proteomes" id="UP000441523">
    <property type="component" value="Unassembled WGS sequence"/>
</dbReference>
<proteinExistence type="predicted"/>
<protein>
    <recommendedName>
        <fullName evidence="2">HTH HARE-type domain-containing protein</fullName>
    </recommendedName>
</protein>
<evidence type="ECO:0000313" key="4">
    <source>
        <dbReference type="Proteomes" id="UP000441523"/>
    </source>
</evidence>
<feature type="domain" description="HTH HARE-type" evidence="2">
    <location>
        <begin position="8"/>
        <end position="83"/>
    </location>
</feature>
<accession>A0A6N6MJA9</accession>
<dbReference type="EMBL" id="VZZJ01000036">
    <property type="protein sequence ID" value="KAB1069639.1"/>
    <property type="molecule type" value="Genomic_DNA"/>
</dbReference>
<dbReference type="PROSITE" id="PS51913">
    <property type="entry name" value="HTH_HARE"/>
    <property type="match status" value="1"/>
</dbReference>
<sequence>MRSEAAELTYLRAAAEVLRQAGRPLSAPEIVDRALADGLLPNATTAKTPQKSMQARLSMHILRKGSQSTFVRTSAGRFQLRASLKAVDERPIESFDRNMHRERA</sequence>
<name>A0A6N6MJA9_9HYPH</name>
<evidence type="ECO:0000256" key="1">
    <source>
        <dbReference type="ARBA" id="ARBA00023163"/>
    </source>
</evidence>
<evidence type="ECO:0000313" key="3">
    <source>
        <dbReference type="EMBL" id="KAB1069639.1"/>
    </source>
</evidence>
<gene>
    <name evidence="3" type="ORF">F6X51_24930</name>
</gene>